<keyword evidence="7" id="KW-1185">Reference proteome</keyword>
<keyword evidence="2" id="KW-0805">Transcription regulation</keyword>
<keyword evidence="3" id="KW-0238">DNA-binding</keyword>
<dbReference type="GO" id="GO:0003700">
    <property type="term" value="F:DNA-binding transcription factor activity"/>
    <property type="evidence" value="ECO:0007669"/>
    <property type="project" value="InterPro"/>
</dbReference>
<dbReference type="InterPro" id="IPR000847">
    <property type="entry name" value="LysR_HTH_N"/>
</dbReference>
<reference evidence="6 7" key="1">
    <citation type="journal article" date="2014" name="Int. J. Syst. Evol. Microbiol.">
        <title>Complete genome sequence of Corynebacterium casei LMG S-19264T (=DSM 44701T), isolated from a smear-ripened cheese.</title>
        <authorList>
            <consortium name="US DOE Joint Genome Institute (JGI-PGF)"/>
            <person name="Walter F."/>
            <person name="Albersmeier A."/>
            <person name="Kalinowski J."/>
            <person name="Ruckert C."/>
        </authorList>
    </citation>
    <scope>NUCLEOTIDE SEQUENCE [LARGE SCALE GENOMIC DNA]</scope>
    <source>
        <strain evidence="6 7">KCTC 23968</strain>
    </source>
</reference>
<evidence type="ECO:0000259" key="5">
    <source>
        <dbReference type="PROSITE" id="PS50931"/>
    </source>
</evidence>
<dbReference type="Pfam" id="PF03466">
    <property type="entry name" value="LysR_substrate"/>
    <property type="match status" value="1"/>
</dbReference>
<organism evidence="6 7">
    <name type="scientific">Litorimonas cladophorae</name>
    <dbReference type="NCBI Taxonomy" id="1220491"/>
    <lineage>
        <taxon>Bacteria</taxon>
        <taxon>Pseudomonadati</taxon>
        <taxon>Pseudomonadota</taxon>
        <taxon>Alphaproteobacteria</taxon>
        <taxon>Maricaulales</taxon>
        <taxon>Robiginitomaculaceae</taxon>
    </lineage>
</organism>
<dbReference type="PANTHER" id="PTHR30118:SF6">
    <property type="entry name" value="HTH-TYPE TRANSCRIPTIONAL REGULATOR LEUO"/>
    <property type="match status" value="1"/>
</dbReference>
<dbReference type="EMBL" id="BMYV01000001">
    <property type="protein sequence ID" value="GGX63274.1"/>
    <property type="molecule type" value="Genomic_DNA"/>
</dbReference>
<dbReference type="Pfam" id="PF00126">
    <property type="entry name" value="HTH_1"/>
    <property type="match status" value="1"/>
</dbReference>
<dbReference type="AlphaFoldDB" id="A0A918KHZ1"/>
<dbReference type="InterPro" id="IPR050389">
    <property type="entry name" value="LysR-type_TF"/>
</dbReference>
<evidence type="ECO:0000256" key="2">
    <source>
        <dbReference type="ARBA" id="ARBA00023015"/>
    </source>
</evidence>
<dbReference type="GO" id="GO:0003677">
    <property type="term" value="F:DNA binding"/>
    <property type="evidence" value="ECO:0007669"/>
    <property type="project" value="UniProtKB-KW"/>
</dbReference>
<dbReference type="PROSITE" id="PS50931">
    <property type="entry name" value="HTH_LYSR"/>
    <property type="match status" value="1"/>
</dbReference>
<gene>
    <name evidence="6" type="ORF">GCM10011309_11560</name>
</gene>
<comment type="similarity">
    <text evidence="1">Belongs to the LysR transcriptional regulatory family.</text>
</comment>
<feature type="domain" description="HTH lysR-type" evidence="5">
    <location>
        <begin position="6"/>
        <end position="63"/>
    </location>
</feature>
<accession>A0A918KHZ1</accession>
<dbReference type="Proteomes" id="UP000600865">
    <property type="component" value="Unassembled WGS sequence"/>
</dbReference>
<sequence>MRFEKLDLNLLVVLDALLEEQSVSIAAERLNLSQSGASAALSRLREFFEDDLLVSSGRTMTCTPRGEALIEPVKAALNLIRETIITPEQFNPATSDRTISIASIDAVTNVLLTEAVGLFSREAPNMRFKVLPLAEEPATMLPRGQADIIILIDYLADADLPKEFLFEEDFVAIAWDKNPLIEDELTSDLYAELGHVSVHLNHNVPGFDETALRRIGVNRNIEAFAPSFASVPRFVIKTNRIAMIHRRLATQVSSTLPIRLYELPFEFPKVREVVQWSAKNTNDEAVRWVVRRLQEIAKDLDY</sequence>
<dbReference type="InterPro" id="IPR005119">
    <property type="entry name" value="LysR_subst-bd"/>
</dbReference>
<dbReference type="Gene3D" id="3.40.190.10">
    <property type="entry name" value="Periplasmic binding protein-like II"/>
    <property type="match status" value="2"/>
</dbReference>
<comment type="caution">
    <text evidence="6">The sequence shown here is derived from an EMBL/GenBank/DDBJ whole genome shotgun (WGS) entry which is preliminary data.</text>
</comment>
<name>A0A918KHZ1_9PROT</name>
<evidence type="ECO:0000256" key="4">
    <source>
        <dbReference type="ARBA" id="ARBA00023163"/>
    </source>
</evidence>
<dbReference type="SUPFAM" id="SSF46785">
    <property type="entry name" value="Winged helix' DNA-binding domain"/>
    <property type="match status" value="1"/>
</dbReference>
<dbReference type="Gene3D" id="1.10.10.10">
    <property type="entry name" value="Winged helix-like DNA-binding domain superfamily/Winged helix DNA-binding domain"/>
    <property type="match status" value="1"/>
</dbReference>
<evidence type="ECO:0000256" key="3">
    <source>
        <dbReference type="ARBA" id="ARBA00023125"/>
    </source>
</evidence>
<proteinExistence type="inferred from homology"/>
<dbReference type="PANTHER" id="PTHR30118">
    <property type="entry name" value="HTH-TYPE TRANSCRIPTIONAL REGULATOR LEUO-RELATED"/>
    <property type="match status" value="1"/>
</dbReference>
<keyword evidence="4" id="KW-0804">Transcription</keyword>
<dbReference type="SUPFAM" id="SSF53850">
    <property type="entry name" value="Periplasmic binding protein-like II"/>
    <property type="match status" value="1"/>
</dbReference>
<dbReference type="InterPro" id="IPR036390">
    <property type="entry name" value="WH_DNA-bd_sf"/>
</dbReference>
<dbReference type="RefSeq" id="WP_189582585.1">
    <property type="nucleotide sequence ID" value="NZ_BMYV01000001.1"/>
</dbReference>
<evidence type="ECO:0000313" key="6">
    <source>
        <dbReference type="EMBL" id="GGX63274.1"/>
    </source>
</evidence>
<evidence type="ECO:0000256" key="1">
    <source>
        <dbReference type="ARBA" id="ARBA00009437"/>
    </source>
</evidence>
<evidence type="ECO:0000313" key="7">
    <source>
        <dbReference type="Proteomes" id="UP000600865"/>
    </source>
</evidence>
<dbReference type="InterPro" id="IPR036388">
    <property type="entry name" value="WH-like_DNA-bd_sf"/>
</dbReference>
<protein>
    <submittedName>
        <fullName evidence="6">LysR family transcriptional regulator</fullName>
    </submittedName>
</protein>